<dbReference type="PANTHER" id="PTHR30160:SF1">
    <property type="entry name" value="LIPOPOLYSACCHARIDE 1,2-N-ACETYLGLUCOSAMINETRANSFERASE-RELATED"/>
    <property type="match status" value="1"/>
</dbReference>
<gene>
    <name evidence="3" type="ordered locus">RGE_13820</name>
</gene>
<dbReference type="HOGENOM" id="CLU_038371_3_0_4"/>
<dbReference type="GO" id="GO:0009244">
    <property type="term" value="P:lipopolysaccharide core region biosynthetic process"/>
    <property type="evidence" value="ECO:0007669"/>
    <property type="project" value="TreeGrafter"/>
</dbReference>
<dbReference type="STRING" id="983917.RGE_13820"/>
<organism evidence="3 4">
    <name type="scientific">Rubrivivax gelatinosus (strain NBRC 100245 / IL144)</name>
    <dbReference type="NCBI Taxonomy" id="983917"/>
    <lineage>
        <taxon>Bacteria</taxon>
        <taxon>Pseudomonadati</taxon>
        <taxon>Pseudomonadota</taxon>
        <taxon>Betaproteobacteria</taxon>
        <taxon>Burkholderiales</taxon>
        <taxon>Sphaerotilaceae</taxon>
        <taxon>Rubrivivax</taxon>
    </lineage>
</organism>
<sequence length="368" mass="39825">MNAATVLPLALPAGRPPRILIVRLSAIGDVVMASGLIRSLRARWPDATIHWLVEPVAAPLLAHNPRLDGIKRLPRAEWRRLWRERQLGKLAGEVLALRRQLRAERYDLVLDAQGLLKSGVCAWLAGAPQRVGLRSHEGSQFLMHHRVMPPRGADRRIGSEYRALGVALGAAETDFRLDLAVGAAPRERARAVLAEAGVQGDWVALCPFTTRPQKHWFEDRWAELAAAFAERGLTPVIVGGPGDVEAAKRIAALAPMAVDLAGRLKLDETVAALAEAALLVGVDTGLTHMGTALDVPTVALFGSTRPYLDTATPRSVVLYDALPCSPCRRRPTCAGRFDCMRSLQVPRVFDTAMRLLGGAPTIPIISAP</sequence>
<evidence type="ECO:0000256" key="1">
    <source>
        <dbReference type="ARBA" id="ARBA00022676"/>
    </source>
</evidence>
<keyword evidence="4" id="KW-1185">Reference proteome</keyword>
<dbReference type="Gene3D" id="3.40.50.2000">
    <property type="entry name" value="Glycogen Phosphorylase B"/>
    <property type="match status" value="2"/>
</dbReference>
<dbReference type="Proteomes" id="UP000007883">
    <property type="component" value="Chromosome"/>
</dbReference>
<dbReference type="EC" id="2.4.1.-" evidence="3"/>
<protein>
    <submittedName>
        <fullName evidence="3">Lipopolysaccharide heptosyltransferase</fullName>
        <ecNumber evidence="3">2.4.1.-</ecNumber>
    </submittedName>
</protein>
<keyword evidence="1 3" id="KW-0328">Glycosyltransferase</keyword>
<dbReference type="KEGG" id="rge:RGE_13820"/>
<dbReference type="eggNOG" id="COG0859">
    <property type="taxonomic scope" value="Bacteria"/>
</dbReference>
<dbReference type="PANTHER" id="PTHR30160">
    <property type="entry name" value="TETRAACYLDISACCHARIDE 4'-KINASE-RELATED"/>
    <property type="match status" value="1"/>
</dbReference>
<name>I0HNY6_RUBGI</name>
<dbReference type="GO" id="GO:0005829">
    <property type="term" value="C:cytosol"/>
    <property type="evidence" value="ECO:0007669"/>
    <property type="project" value="TreeGrafter"/>
</dbReference>
<dbReference type="InterPro" id="IPR051199">
    <property type="entry name" value="LPS_LOS_Heptosyltrfase"/>
</dbReference>
<dbReference type="AlphaFoldDB" id="I0HNY6"/>
<dbReference type="SUPFAM" id="SSF53756">
    <property type="entry name" value="UDP-Glycosyltransferase/glycogen phosphorylase"/>
    <property type="match status" value="1"/>
</dbReference>
<evidence type="ECO:0000256" key="2">
    <source>
        <dbReference type="ARBA" id="ARBA00022679"/>
    </source>
</evidence>
<evidence type="ECO:0000313" key="3">
    <source>
        <dbReference type="EMBL" id="BAL94723.1"/>
    </source>
</evidence>
<evidence type="ECO:0000313" key="4">
    <source>
        <dbReference type="Proteomes" id="UP000007883"/>
    </source>
</evidence>
<accession>I0HNY6</accession>
<dbReference type="Pfam" id="PF01075">
    <property type="entry name" value="Glyco_transf_9"/>
    <property type="match status" value="1"/>
</dbReference>
<dbReference type="EMBL" id="AP012320">
    <property type="protein sequence ID" value="BAL94723.1"/>
    <property type="molecule type" value="Genomic_DNA"/>
</dbReference>
<dbReference type="InterPro" id="IPR002201">
    <property type="entry name" value="Glyco_trans_9"/>
</dbReference>
<dbReference type="CDD" id="cd03789">
    <property type="entry name" value="GT9_LPS_heptosyltransferase"/>
    <property type="match status" value="1"/>
</dbReference>
<reference evidence="3 4" key="1">
    <citation type="journal article" date="2012" name="J. Bacteriol.">
        <title>Complete genome sequence of phototrophic betaproteobacterium Rubrivivax gelatinosus IL144.</title>
        <authorList>
            <person name="Nagashima S."/>
            <person name="Kamimura A."/>
            <person name="Shimizu T."/>
            <person name="Nakamura-isaki S."/>
            <person name="Aono E."/>
            <person name="Sakamoto K."/>
            <person name="Ichikawa N."/>
            <person name="Nakazawa H."/>
            <person name="Sekine M."/>
            <person name="Yamazaki S."/>
            <person name="Fujita N."/>
            <person name="Shimada K."/>
            <person name="Hanada S."/>
            <person name="Nagashima K.V.P."/>
        </authorList>
    </citation>
    <scope>NUCLEOTIDE SEQUENCE [LARGE SCALE GENOMIC DNA]</scope>
    <source>
        <strain evidence="4">NBRC 100245 / IL144</strain>
    </source>
</reference>
<proteinExistence type="predicted"/>
<keyword evidence="2 3" id="KW-0808">Transferase</keyword>
<dbReference type="GO" id="GO:0008713">
    <property type="term" value="F:ADP-heptose-lipopolysaccharide heptosyltransferase activity"/>
    <property type="evidence" value="ECO:0007669"/>
    <property type="project" value="TreeGrafter"/>
</dbReference>
<dbReference type="PATRIC" id="fig|983917.3.peg.1348"/>
<dbReference type="RefSeq" id="WP_014427592.1">
    <property type="nucleotide sequence ID" value="NC_017075.1"/>
</dbReference>